<dbReference type="HAMAP" id="MF_01398">
    <property type="entry name" value="ATP_synth_b_bprime"/>
    <property type="match status" value="1"/>
</dbReference>
<keyword evidence="7 12" id="KW-0406">Ion transport</keyword>
<evidence type="ECO:0000256" key="8">
    <source>
        <dbReference type="ARBA" id="ARBA00023136"/>
    </source>
</evidence>
<dbReference type="Pfam" id="PF00430">
    <property type="entry name" value="ATP-synt_B"/>
    <property type="match status" value="1"/>
</dbReference>
<keyword evidence="5 12" id="KW-0375">Hydrogen ion transport</keyword>
<organism evidence="15 16">
    <name type="scientific">Chamaesiphon minutus (strain ATCC 27169 / PCC 6605)</name>
    <dbReference type="NCBI Taxonomy" id="1173020"/>
    <lineage>
        <taxon>Bacteria</taxon>
        <taxon>Bacillati</taxon>
        <taxon>Cyanobacteriota</taxon>
        <taxon>Cyanophyceae</taxon>
        <taxon>Gomontiellales</taxon>
        <taxon>Chamaesiphonaceae</taxon>
        <taxon>Chamaesiphon</taxon>
    </lineage>
</organism>
<dbReference type="Proteomes" id="UP000010366">
    <property type="component" value="Chromosome"/>
</dbReference>
<comment type="subunit">
    <text evidence="12">F-type ATPases have 2 components, F(1) - the catalytic core - and F(0) - the membrane proton channel. F(1) has five subunits: alpha(3), beta(3), gamma(1), delta(1), epsilon(1). F(0) has four main subunits: a(1), b(1), b'(1) and c(10-14). The alpha and beta chains form an alternating ring which encloses part of the gamma chain. F(1) is attached to F(0) by a central stalk formed by the gamma and epsilon chains, while a peripheral stalk is formed by the delta, b and b' chains.</text>
</comment>
<dbReference type="InterPro" id="IPR050059">
    <property type="entry name" value="ATP_synthase_B_chain"/>
</dbReference>
<dbReference type="OrthoDB" id="426571at2"/>
<evidence type="ECO:0000256" key="12">
    <source>
        <dbReference type="HAMAP-Rule" id="MF_01399"/>
    </source>
</evidence>
<proteinExistence type="inferred from homology"/>
<dbReference type="PATRIC" id="fig|1173020.3.peg.3537"/>
<dbReference type="PANTHER" id="PTHR33445">
    <property type="entry name" value="ATP SYNTHASE SUBUNIT B', CHLOROPLASTIC"/>
    <property type="match status" value="1"/>
</dbReference>
<evidence type="ECO:0000256" key="1">
    <source>
        <dbReference type="ARBA" id="ARBA00005513"/>
    </source>
</evidence>
<evidence type="ECO:0000256" key="2">
    <source>
        <dbReference type="ARBA" id="ARBA00022448"/>
    </source>
</evidence>
<dbReference type="HOGENOM" id="CLU_079215_9_0_3"/>
<evidence type="ECO:0000256" key="6">
    <source>
        <dbReference type="ARBA" id="ARBA00022989"/>
    </source>
</evidence>
<reference evidence="15 16" key="1">
    <citation type="submission" date="2012-05" db="EMBL/GenBank/DDBJ databases">
        <title>Finished chromosome of genome of Chamaesiphon sp. PCC 6605.</title>
        <authorList>
            <consortium name="US DOE Joint Genome Institute"/>
            <person name="Gugger M."/>
            <person name="Coursin T."/>
            <person name="Rippka R."/>
            <person name="Tandeau De Marsac N."/>
            <person name="Huntemann M."/>
            <person name="Wei C.-L."/>
            <person name="Han J."/>
            <person name="Detter J.C."/>
            <person name="Han C."/>
            <person name="Tapia R."/>
            <person name="Chen A."/>
            <person name="Kyrpides N."/>
            <person name="Mavromatis K."/>
            <person name="Markowitz V."/>
            <person name="Szeto E."/>
            <person name="Ivanova N."/>
            <person name="Pagani I."/>
            <person name="Pati A."/>
            <person name="Goodwin L."/>
            <person name="Nordberg H.P."/>
            <person name="Cantor M.N."/>
            <person name="Hua S.X."/>
            <person name="Woyke T."/>
            <person name="Kerfeld C.A."/>
        </authorList>
    </citation>
    <scope>NUCLEOTIDE SEQUENCE [LARGE SCALE GENOMIC DNA]</scope>
    <source>
        <strain evidence="16">ATCC 27169 / PCC 6605</strain>
    </source>
</reference>
<gene>
    <name evidence="12" type="primary">atpF2</name>
    <name evidence="12" type="synonym">atpG</name>
    <name evidence="15" type="ORF">Cha6605_3092</name>
</gene>
<evidence type="ECO:0000256" key="9">
    <source>
        <dbReference type="ARBA" id="ARBA00023310"/>
    </source>
</evidence>
<dbReference type="KEGG" id="cmp:Cha6605_3092"/>
<comment type="function">
    <text evidence="10 12">F(1)F(0) ATP synthase produces ATP from ADP in the presence of a proton or sodium gradient. F-type ATPases consist of two structural domains, F(1) containing the extramembraneous catalytic core and F(0) containing the membrane proton channel, linked together by a central stalk and a peripheral stalk. During catalysis, ATP synthesis in the catalytic domain of F(1) is coupled via a rotary mechanism of the central stalk subunits to proton translocation.</text>
</comment>
<feature type="transmembrane region" description="Helical" evidence="12">
    <location>
        <begin position="28"/>
        <end position="49"/>
    </location>
</feature>
<keyword evidence="8 12" id="KW-0472">Membrane</keyword>
<dbReference type="GO" id="GO:0045259">
    <property type="term" value="C:proton-transporting ATP synthase complex"/>
    <property type="evidence" value="ECO:0007669"/>
    <property type="project" value="UniProtKB-KW"/>
</dbReference>
<dbReference type="GO" id="GO:0012505">
    <property type="term" value="C:endomembrane system"/>
    <property type="evidence" value="ECO:0007669"/>
    <property type="project" value="UniProtKB-SubCell"/>
</dbReference>
<evidence type="ECO:0000256" key="10">
    <source>
        <dbReference type="ARBA" id="ARBA00025198"/>
    </source>
</evidence>
<dbReference type="CDD" id="cd06503">
    <property type="entry name" value="ATP-synt_Fo_b"/>
    <property type="match status" value="1"/>
</dbReference>
<evidence type="ECO:0000256" key="11">
    <source>
        <dbReference type="ARBA" id="ARBA00037847"/>
    </source>
</evidence>
<evidence type="ECO:0000256" key="13">
    <source>
        <dbReference type="RuleBase" id="RU003848"/>
    </source>
</evidence>
<dbReference type="InterPro" id="IPR034679">
    <property type="entry name" value="ATP_synth_b"/>
</dbReference>
<keyword evidence="6 12" id="KW-1133">Transmembrane helix</keyword>
<dbReference type="STRING" id="1173020.Cha6605_3092"/>
<accession>K9UIT2</accession>
<evidence type="ECO:0000256" key="7">
    <source>
        <dbReference type="ARBA" id="ARBA00023065"/>
    </source>
</evidence>
<dbReference type="eggNOG" id="COG0711">
    <property type="taxonomic scope" value="Bacteria"/>
</dbReference>
<comment type="function">
    <text evidence="12">Component of the F(0) channel, it forms part of the peripheral stalk, linking F(1) to F(0). The b'-subunit is a diverged and duplicated form of b found in plants and photosynthetic bacteria.</text>
</comment>
<evidence type="ECO:0000313" key="16">
    <source>
        <dbReference type="Proteomes" id="UP000010366"/>
    </source>
</evidence>
<keyword evidence="3 12" id="KW-0138">CF(0)</keyword>
<evidence type="ECO:0000256" key="5">
    <source>
        <dbReference type="ARBA" id="ARBA00022781"/>
    </source>
</evidence>
<keyword evidence="2 12" id="KW-0813">Transport</keyword>
<dbReference type="EMBL" id="CP003600">
    <property type="protein sequence ID" value="AFY94114.1"/>
    <property type="molecule type" value="Genomic_DNA"/>
</dbReference>
<comment type="similarity">
    <text evidence="1 12 13">Belongs to the ATPase B chain family.</text>
</comment>
<protein>
    <recommendedName>
        <fullName evidence="12">ATP synthase subunit b'</fullName>
    </recommendedName>
    <alternativeName>
        <fullName evidence="12">ATP synthase F(0) sector subunit b'</fullName>
    </alternativeName>
    <alternativeName>
        <fullName evidence="12">ATPase subunit II</fullName>
    </alternativeName>
    <alternativeName>
        <fullName evidence="12">F-type ATPase subunit b'</fullName>
        <shortName evidence="12">F-ATPase subunit b'</shortName>
    </alternativeName>
</protein>
<name>K9UIT2_CHAP6</name>
<dbReference type="InterPro" id="IPR002146">
    <property type="entry name" value="ATP_synth_b/b'su_bac/chlpt"/>
</dbReference>
<evidence type="ECO:0000313" key="15">
    <source>
        <dbReference type="EMBL" id="AFY94114.1"/>
    </source>
</evidence>
<sequence>MIPQWTLLLVPAAVEEVAEKGKLFDFDATLPLMAIQIVILVAVLNALFYKPLGKVLDDRDQYIRGGLGDAKAKLAEAETIAKKYEAELADTRREAQAVIATAKAEAQKIAASQLAETQQAAQVQREQAQVEIDKQKQSAFTALEPQVEALSRQILTKLLGAELVK</sequence>
<evidence type="ECO:0000256" key="3">
    <source>
        <dbReference type="ARBA" id="ARBA00022547"/>
    </source>
</evidence>
<keyword evidence="12" id="KW-0793">Thylakoid</keyword>
<keyword evidence="9 12" id="KW-0066">ATP synthesis</keyword>
<dbReference type="RefSeq" id="WP_015160256.1">
    <property type="nucleotide sequence ID" value="NC_019697.1"/>
</dbReference>
<dbReference type="GO" id="GO:0046961">
    <property type="term" value="F:proton-transporting ATPase activity, rotational mechanism"/>
    <property type="evidence" value="ECO:0007669"/>
    <property type="project" value="TreeGrafter"/>
</dbReference>
<keyword evidence="14" id="KW-0175">Coiled coil</keyword>
<dbReference type="HAMAP" id="MF_01399">
    <property type="entry name" value="ATP_synth_bprime"/>
    <property type="match status" value="1"/>
</dbReference>
<evidence type="ECO:0000256" key="4">
    <source>
        <dbReference type="ARBA" id="ARBA00022692"/>
    </source>
</evidence>
<evidence type="ECO:0000256" key="14">
    <source>
        <dbReference type="SAM" id="Coils"/>
    </source>
</evidence>
<keyword evidence="16" id="KW-1185">Reference proteome</keyword>
<dbReference type="AlphaFoldDB" id="K9UIT2"/>
<dbReference type="NCBIfam" id="NF005607">
    <property type="entry name" value="PRK07353.1"/>
    <property type="match status" value="1"/>
</dbReference>
<keyword evidence="4 12" id="KW-0812">Transmembrane</keyword>
<dbReference type="GO" id="GO:0031676">
    <property type="term" value="C:plasma membrane-derived thylakoid membrane"/>
    <property type="evidence" value="ECO:0007669"/>
    <property type="project" value="UniProtKB-SubCell"/>
</dbReference>
<dbReference type="PANTHER" id="PTHR33445:SF2">
    <property type="entry name" value="ATP SYNTHASE SUBUNIT B', CHLOROPLASTIC"/>
    <property type="match status" value="1"/>
</dbReference>
<feature type="coiled-coil region" evidence="14">
    <location>
        <begin position="67"/>
        <end position="138"/>
    </location>
</feature>
<dbReference type="GO" id="GO:0046933">
    <property type="term" value="F:proton-transporting ATP synthase activity, rotational mechanism"/>
    <property type="evidence" value="ECO:0007669"/>
    <property type="project" value="UniProtKB-UniRule"/>
</dbReference>
<comment type="subcellular location">
    <subcellularLocation>
        <location evidence="12">Cellular thylakoid membrane</location>
        <topology evidence="12">Single-pass membrane protein</topology>
    </subcellularLocation>
    <subcellularLocation>
        <location evidence="11">Endomembrane system</location>
        <topology evidence="11">Single-pass membrane protein</topology>
    </subcellularLocation>
</comment>